<dbReference type="EMBL" id="CP040058">
    <property type="protein sequence ID" value="QCP35184.1"/>
    <property type="molecule type" value="Genomic_DNA"/>
</dbReference>
<dbReference type="Pfam" id="PF04892">
    <property type="entry name" value="VanZ"/>
    <property type="match status" value="1"/>
</dbReference>
<dbReference type="PANTHER" id="PTHR28008:SF1">
    <property type="entry name" value="DOMAIN PROTEIN, PUTATIVE (AFU_ORTHOLOGUE AFUA_3G10980)-RELATED"/>
    <property type="match status" value="1"/>
</dbReference>
<feature type="transmembrane region" description="Helical" evidence="1">
    <location>
        <begin position="138"/>
        <end position="158"/>
    </location>
</feature>
<keyword evidence="1" id="KW-0812">Transmembrane</keyword>
<organism evidence="3 4">
    <name type="scientific">Anaerostipes rhamnosivorans</name>
    <dbReference type="NCBI Taxonomy" id="1229621"/>
    <lineage>
        <taxon>Bacteria</taxon>
        <taxon>Bacillati</taxon>
        <taxon>Bacillota</taxon>
        <taxon>Clostridia</taxon>
        <taxon>Lachnospirales</taxon>
        <taxon>Lachnospiraceae</taxon>
        <taxon>Anaerostipes</taxon>
    </lineage>
</organism>
<dbReference type="NCBIfam" id="NF037970">
    <property type="entry name" value="vanZ_1"/>
    <property type="match status" value="1"/>
</dbReference>
<evidence type="ECO:0000313" key="4">
    <source>
        <dbReference type="Proteomes" id="UP000298653"/>
    </source>
</evidence>
<dbReference type="PIRSF" id="PIRSF019083">
    <property type="entry name" value="UCP019083_VanZ"/>
    <property type="match status" value="1"/>
</dbReference>
<feature type="transmembrane region" description="Helical" evidence="1">
    <location>
        <begin position="12"/>
        <end position="29"/>
    </location>
</feature>
<dbReference type="AlphaFoldDB" id="A0A4P8IH46"/>
<dbReference type="OrthoDB" id="291892at2"/>
<name>A0A4P8IH46_9FIRM</name>
<dbReference type="RefSeq" id="WP_137328598.1">
    <property type="nucleotide sequence ID" value="NZ_CP040058.1"/>
</dbReference>
<evidence type="ECO:0000313" key="3">
    <source>
        <dbReference type="EMBL" id="QCP35184.1"/>
    </source>
</evidence>
<dbReference type="KEGG" id="arf:AR1Y2_1730"/>
<accession>A0A4P8IH46</accession>
<gene>
    <name evidence="3" type="ORF">AR1Y2_1730</name>
</gene>
<dbReference type="PANTHER" id="PTHR28008">
    <property type="entry name" value="DOMAIN PROTEIN, PUTATIVE (AFU_ORTHOLOGUE AFUA_3G10980)-RELATED"/>
    <property type="match status" value="1"/>
</dbReference>
<feature type="transmembrane region" description="Helical" evidence="1">
    <location>
        <begin position="99"/>
        <end position="118"/>
    </location>
</feature>
<proteinExistence type="predicted"/>
<dbReference type="InterPro" id="IPR016747">
    <property type="entry name" value="Phosphotransbutyrylase"/>
</dbReference>
<protein>
    <submittedName>
        <fullName evidence="3">Putative phosphotransbutyrylase</fullName>
    </submittedName>
</protein>
<dbReference type="Proteomes" id="UP000298653">
    <property type="component" value="Chromosome"/>
</dbReference>
<reference evidence="3 4" key="1">
    <citation type="submission" date="2019-05" db="EMBL/GenBank/DDBJ databases">
        <title>Complete genome sequencing of Anaerostipes rhamnosivorans.</title>
        <authorList>
            <person name="Bui T.P.N."/>
            <person name="de Vos W.M."/>
        </authorList>
    </citation>
    <scope>NUCLEOTIDE SEQUENCE [LARGE SCALE GENOMIC DNA]</scope>
    <source>
        <strain evidence="3 4">1y2</strain>
    </source>
</reference>
<feature type="domain" description="VanZ-like" evidence="2">
    <location>
        <begin position="14"/>
        <end position="153"/>
    </location>
</feature>
<sequence length="169" mass="19100">MKQSNLQKRRIISWALVIVMMTVIFMFSAKTANDSEQMSMGVTRLVTKLMGITQAEAGTIGSSLYDMLSVIDHYVRKTAHFMEYALLAVLVFRALKIDVYQKIHLFFTAWVICIIYAATDELHQYFVPGRSCQIRDVMIDSAGALTGICICMLAGTVFRRIKKRNAACQ</sequence>
<evidence type="ECO:0000259" key="2">
    <source>
        <dbReference type="Pfam" id="PF04892"/>
    </source>
</evidence>
<keyword evidence="1" id="KW-0472">Membrane</keyword>
<feature type="transmembrane region" description="Helical" evidence="1">
    <location>
        <begin position="74"/>
        <end position="92"/>
    </location>
</feature>
<keyword evidence="1" id="KW-1133">Transmembrane helix</keyword>
<dbReference type="InterPro" id="IPR006976">
    <property type="entry name" value="VanZ-like"/>
</dbReference>
<keyword evidence="4" id="KW-1185">Reference proteome</keyword>
<evidence type="ECO:0000256" key="1">
    <source>
        <dbReference type="SAM" id="Phobius"/>
    </source>
</evidence>